<dbReference type="GO" id="GO:0005524">
    <property type="term" value="F:ATP binding"/>
    <property type="evidence" value="ECO:0007669"/>
    <property type="project" value="UniProtKB-UniRule"/>
</dbReference>
<dbReference type="Pfam" id="PF07714">
    <property type="entry name" value="PK_Tyr_Ser-Thr"/>
    <property type="match status" value="1"/>
</dbReference>
<evidence type="ECO:0000256" key="2">
    <source>
        <dbReference type="ARBA" id="ARBA00022679"/>
    </source>
</evidence>
<evidence type="ECO:0000256" key="4">
    <source>
        <dbReference type="ARBA" id="ARBA00022777"/>
    </source>
</evidence>
<dbReference type="PROSITE" id="PS50011">
    <property type="entry name" value="PROTEIN_KINASE_DOM"/>
    <property type="match status" value="1"/>
</dbReference>
<dbReference type="InterPro" id="IPR011009">
    <property type="entry name" value="Kinase-like_dom_sf"/>
</dbReference>
<dbReference type="InterPro" id="IPR000719">
    <property type="entry name" value="Prot_kinase_dom"/>
</dbReference>
<feature type="binding site" evidence="6">
    <location>
        <position position="600"/>
    </location>
    <ligand>
        <name>ATP</name>
        <dbReference type="ChEBI" id="CHEBI:30616"/>
    </ligand>
</feature>
<evidence type="ECO:0000313" key="9">
    <source>
        <dbReference type="EMBL" id="KAK9835333.1"/>
    </source>
</evidence>
<feature type="region of interest" description="Disordered" evidence="7">
    <location>
        <begin position="497"/>
        <end position="553"/>
    </location>
</feature>
<evidence type="ECO:0000259" key="8">
    <source>
        <dbReference type="PROSITE" id="PS50011"/>
    </source>
</evidence>
<dbReference type="AlphaFoldDB" id="A0AAW1RP14"/>
<dbReference type="InterPro" id="IPR001245">
    <property type="entry name" value="Ser-Thr/Tyr_kinase_cat_dom"/>
</dbReference>
<dbReference type="InterPro" id="IPR017441">
    <property type="entry name" value="Protein_kinase_ATP_BS"/>
</dbReference>
<evidence type="ECO:0000256" key="1">
    <source>
        <dbReference type="ARBA" id="ARBA00022527"/>
    </source>
</evidence>
<dbReference type="GO" id="GO:0007165">
    <property type="term" value="P:signal transduction"/>
    <property type="evidence" value="ECO:0007669"/>
    <property type="project" value="TreeGrafter"/>
</dbReference>
<dbReference type="PANTHER" id="PTHR23257">
    <property type="entry name" value="SERINE-THREONINE PROTEIN KINASE"/>
    <property type="match status" value="1"/>
</dbReference>
<feature type="compositionally biased region" description="Gly residues" evidence="7">
    <location>
        <begin position="536"/>
        <end position="549"/>
    </location>
</feature>
<dbReference type="PROSITE" id="PS00108">
    <property type="entry name" value="PROTEIN_KINASE_ST"/>
    <property type="match status" value="1"/>
</dbReference>
<sequence>MGAASPFEMGRMSQGALDRVNQAFNSSLFHPGSSGHEMSHGGGFAPIGRASIDWYAGMASAAAPPLIGGARIGRSSFDEDRFRQASLGSAGGPPIGGGLPPSLIGSGAGPLIGGMPAQLAGSALGAHGAPLVGGGPLLPGMALSANPLALGVGQIPLPVKPSQPYPAAPISAGEAAAVDFGSALYNRPGGLDAGVLRRSSSLEAGVIGSGMGQGLASLEHLQGGLAPGLAIPQSVFSASTGSESGSRAPCEAGHTYTGSYASSAGARGEPAPPLGHMGSVAEDSVFRSGDAPRLIKARRARRGELQTALRGDSANMEQVEVLSHAESLRSDGSRGRRTSAKQVRVVCSSGGHFSRQASGNLEYEGGETRLVSVANFCSLADLQEALERVAAARQGAGGAAGADILSGSSTDSTLVPHLKYQLPSEPHMYVDLVDDEDVQLMFDEWADFAASNRGSSYKLHIFIEWSRPGAALPSAETSPHTAKAAAAAAAAAAGGSREAEKISGNSIRTHQSSGEELARAGRAGSGDVASPSVAGAAGGEGEKAGGSGRGEMSQQAMYQGMAGRMEIISPGDVTLVKFLGSGGYGEVYLGKWHSSEVAVKCLNPSLFFVAGDPNSNVAILDLLREADLLGSLRHPNVVWVYGIVLPRLDDEGMSVEENRRQGSNTLRPPAMVTEFMSQGSLKTALARKADVVQGAMHRLCIAMDAAKGMAYLHAKNIVHFDLKSANLLLGYRDRRAICKVADFGLSKQKRDTYVSNVTSQRGTLPWIAPEIIKTPESVTERVDVYSFGVVLWELWTGREPYEGLNYHALLHQITTSNGALRPPLPGKARWDGESPPEPAPGWSDLCERCWGEDPAARPDFEEIVCVLKGMAAALRPPRTRRPAPPPMSASSAASSEICAAAVLAQSTHGERIGAAPRPASPPPASFAAVAAAAQAPQPYGGGPFAGLRCLNRGVVGGLVLD</sequence>
<accession>A0AAW1RP14</accession>
<dbReference type="CDD" id="cd13999">
    <property type="entry name" value="STKc_MAP3K-like"/>
    <property type="match status" value="1"/>
</dbReference>
<dbReference type="PROSITE" id="PS00107">
    <property type="entry name" value="PROTEIN_KINASE_ATP"/>
    <property type="match status" value="1"/>
</dbReference>
<feature type="compositionally biased region" description="Polar residues" evidence="7">
    <location>
        <begin position="503"/>
        <end position="514"/>
    </location>
</feature>
<dbReference type="EMBL" id="JALJOU010000028">
    <property type="protein sequence ID" value="KAK9835333.1"/>
    <property type="molecule type" value="Genomic_DNA"/>
</dbReference>
<evidence type="ECO:0000256" key="3">
    <source>
        <dbReference type="ARBA" id="ARBA00022741"/>
    </source>
</evidence>
<evidence type="ECO:0000256" key="7">
    <source>
        <dbReference type="SAM" id="MobiDB-lite"/>
    </source>
</evidence>
<keyword evidence="4" id="KW-0418">Kinase</keyword>
<dbReference type="GO" id="GO:0005737">
    <property type="term" value="C:cytoplasm"/>
    <property type="evidence" value="ECO:0007669"/>
    <property type="project" value="TreeGrafter"/>
</dbReference>
<keyword evidence="1" id="KW-0723">Serine/threonine-protein kinase</keyword>
<name>A0AAW1RP14_9CHLO</name>
<reference evidence="9 10" key="1">
    <citation type="journal article" date="2024" name="Nat. Commun.">
        <title>Phylogenomics reveals the evolutionary origins of lichenization in chlorophyte algae.</title>
        <authorList>
            <person name="Puginier C."/>
            <person name="Libourel C."/>
            <person name="Otte J."/>
            <person name="Skaloud P."/>
            <person name="Haon M."/>
            <person name="Grisel S."/>
            <person name="Petersen M."/>
            <person name="Berrin J.G."/>
            <person name="Delaux P.M."/>
            <person name="Dal Grande F."/>
            <person name="Keller J."/>
        </authorList>
    </citation>
    <scope>NUCLEOTIDE SEQUENCE [LARGE SCALE GENOMIC DNA]</scope>
    <source>
        <strain evidence="9 10">SAG 245.80</strain>
    </source>
</reference>
<dbReference type="PANTHER" id="PTHR23257:SF963">
    <property type="entry name" value="AT08303P"/>
    <property type="match status" value="1"/>
</dbReference>
<organism evidence="9 10">
    <name type="scientific">Elliptochloris bilobata</name>
    <dbReference type="NCBI Taxonomy" id="381761"/>
    <lineage>
        <taxon>Eukaryota</taxon>
        <taxon>Viridiplantae</taxon>
        <taxon>Chlorophyta</taxon>
        <taxon>core chlorophytes</taxon>
        <taxon>Trebouxiophyceae</taxon>
        <taxon>Trebouxiophyceae incertae sedis</taxon>
        <taxon>Elliptochloris clade</taxon>
        <taxon>Elliptochloris</taxon>
    </lineage>
</organism>
<evidence type="ECO:0000256" key="6">
    <source>
        <dbReference type="PROSITE-ProRule" id="PRU10141"/>
    </source>
</evidence>
<keyword evidence="3 6" id="KW-0547">Nucleotide-binding</keyword>
<comment type="caution">
    <text evidence="9">The sequence shown here is derived from an EMBL/GenBank/DDBJ whole genome shotgun (WGS) entry which is preliminary data.</text>
</comment>
<dbReference type="InterPro" id="IPR050167">
    <property type="entry name" value="Ser_Thr_protein_kinase"/>
</dbReference>
<proteinExistence type="predicted"/>
<keyword evidence="5 6" id="KW-0067">ATP-binding</keyword>
<feature type="domain" description="Protein kinase" evidence="8">
    <location>
        <begin position="573"/>
        <end position="874"/>
    </location>
</feature>
<dbReference type="SUPFAM" id="SSF56112">
    <property type="entry name" value="Protein kinase-like (PK-like)"/>
    <property type="match status" value="1"/>
</dbReference>
<dbReference type="InterPro" id="IPR008271">
    <property type="entry name" value="Ser/Thr_kinase_AS"/>
</dbReference>
<dbReference type="GO" id="GO:0004674">
    <property type="term" value="F:protein serine/threonine kinase activity"/>
    <property type="evidence" value="ECO:0007669"/>
    <property type="project" value="UniProtKB-KW"/>
</dbReference>
<dbReference type="SMART" id="SM00220">
    <property type="entry name" value="S_TKc"/>
    <property type="match status" value="1"/>
</dbReference>
<protein>
    <recommendedName>
        <fullName evidence="8">Protein kinase domain-containing protein</fullName>
    </recommendedName>
</protein>
<feature type="compositionally biased region" description="Low complexity" evidence="7">
    <location>
        <begin position="525"/>
        <end position="535"/>
    </location>
</feature>
<dbReference type="Gene3D" id="1.10.510.10">
    <property type="entry name" value="Transferase(Phosphotransferase) domain 1"/>
    <property type="match status" value="1"/>
</dbReference>
<evidence type="ECO:0000313" key="10">
    <source>
        <dbReference type="Proteomes" id="UP001445335"/>
    </source>
</evidence>
<dbReference type="Proteomes" id="UP001445335">
    <property type="component" value="Unassembled WGS sequence"/>
</dbReference>
<gene>
    <name evidence="9" type="ORF">WJX81_003108</name>
</gene>
<evidence type="ECO:0000256" key="5">
    <source>
        <dbReference type="ARBA" id="ARBA00022840"/>
    </source>
</evidence>
<keyword evidence="2" id="KW-0808">Transferase</keyword>
<keyword evidence="10" id="KW-1185">Reference proteome</keyword>